<dbReference type="Gene3D" id="3.30.565.10">
    <property type="entry name" value="Histidine kinase-like ATPase, C-terminal domain"/>
    <property type="match status" value="1"/>
</dbReference>
<dbReference type="SUPFAM" id="SSF55874">
    <property type="entry name" value="ATPase domain of HSP90 chaperone/DNA topoisomerase II/histidine kinase"/>
    <property type="match status" value="1"/>
</dbReference>
<dbReference type="InterPro" id="IPR050482">
    <property type="entry name" value="Sensor_HK_TwoCompSys"/>
</dbReference>
<evidence type="ECO:0000256" key="8">
    <source>
        <dbReference type="ARBA" id="ARBA00023012"/>
    </source>
</evidence>
<keyword evidence="7" id="KW-0067">ATP-binding</keyword>
<dbReference type="InterPro" id="IPR036890">
    <property type="entry name" value="HATPase_C_sf"/>
</dbReference>
<evidence type="ECO:0000256" key="1">
    <source>
        <dbReference type="ARBA" id="ARBA00000085"/>
    </source>
</evidence>
<feature type="transmembrane region" description="Helical" evidence="9">
    <location>
        <begin position="26"/>
        <end position="46"/>
    </location>
</feature>
<dbReference type="AlphaFoldDB" id="A0A7Y0F3F5"/>
<dbReference type="PANTHER" id="PTHR24421:SF10">
    <property type="entry name" value="NITRATE_NITRITE SENSOR PROTEIN NARQ"/>
    <property type="match status" value="1"/>
</dbReference>
<dbReference type="Pfam" id="PF07730">
    <property type="entry name" value="HisKA_3"/>
    <property type="match status" value="1"/>
</dbReference>
<keyword evidence="12" id="KW-1185">Reference proteome</keyword>
<feature type="domain" description="Signal transduction histidine kinase subgroup 3 dimerisation and phosphoacceptor" evidence="10">
    <location>
        <begin position="191"/>
        <end position="254"/>
    </location>
</feature>
<dbReference type="InterPro" id="IPR011712">
    <property type="entry name" value="Sig_transdc_His_kin_sub3_dim/P"/>
</dbReference>
<evidence type="ECO:0000313" key="11">
    <source>
        <dbReference type="EMBL" id="NMN01174.1"/>
    </source>
</evidence>
<evidence type="ECO:0000256" key="6">
    <source>
        <dbReference type="ARBA" id="ARBA00022777"/>
    </source>
</evidence>
<keyword evidence="3" id="KW-0597">Phosphoprotein</keyword>
<name>A0A7Y0F3F5_9BIFI</name>
<evidence type="ECO:0000256" key="5">
    <source>
        <dbReference type="ARBA" id="ARBA00022741"/>
    </source>
</evidence>
<feature type="transmembrane region" description="Helical" evidence="9">
    <location>
        <begin position="127"/>
        <end position="149"/>
    </location>
</feature>
<evidence type="ECO:0000256" key="3">
    <source>
        <dbReference type="ARBA" id="ARBA00022553"/>
    </source>
</evidence>
<comment type="caution">
    <text evidence="11">The sequence shown here is derived from an EMBL/GenBank/DDBJ whole genome shotgun (WGS) entry which is preliminary data.</text>
</comment>
<keyword evidence="5" id="KW-0547">Nucleotide-binding</keyword>
<dbReference type="GO" id="GO:0000155">
    <property type="term" value="F:phosphorelay sensor kinase activity"/>
    <property type="evidence" value="ECO:0007669"/>
    <property type="project" value="InterPro"/>
</dbReference>
<feature type="transmembrane region" description="Helical" evidence="9">
    <location>
        <begin position="52"/>
        <end position="72"/>
    </location>
</feature>
<dbReference type="Proteomes" id="UP000588277">
    <property type="component" value="Unassembled WGS sequence"/>
</dbReference>
<dbReference type="EMBL" id="JAAIIH010000018">
    <property type="protein sequence ID" value="NMN01174.1"/>
    <property type="molecule type" value="Genomic_DNA"/>
</dbReference>
<evidence type="ECO:0000313" key="12">
    <source>
        <dbReference type="Proteomes" id="UP000588277"/>
    </source>
</evidence>
<dbReference type="GO" id="GO:0016020">
    <property type="term" value="C:membrane"/>
    <property type="evidence" value="ECO:0007669"/>
    <property type="project" value="InterPro"/>
</dbReference>
<evidence type="ECO:0000256" key="9">
    <source>
        <dbReference type="SAM" id="Phobius"/>
    </source>
</evidence>
<evidence type="ECO:0000256" key="2">
    <source>
        <dbReference type="ARBA" id="ARBA00012438"/>
    </source>
</evidence>
<keyword evidence="8" id="KW-0902">Two-component regulatory system</keyword>
<proteinExistence type="predicted"/>
<evidence type="ECO:0000256" key="7">
    <source>
        <dbReference type="ARBA" id="ARBA00022840"/>
    </source>
</evidence>
<keyword evidence="4" id="KW-0808">Transferase</keyword>
<accession>A0A7Y0F3F5</accession>
<gene>
    <name evidence="11" type="ORF">G1C96_1759</name>
</gene>
<evidence type="ECO:0000256" key="4">
    <source>
        <dbReference type="ARBA" id="ARBA00022679"/>
    </source>
</evidence>
<keyword evidence="9" id="KW-0812">Transmembrane</keyword>
<keyword evidence="9" id="KW-0472">Membrane</keyword>
<keyword evidence="6 11" id="KW-0418">Kinase</keyword>
<dbReference type="PANTHER" id="PTHR24421">
    <property type="entry name" value="NITRATE/NITRITE SENSOR PROTEIN NARX-RELATED"/>
    <property type="match status" value="1"/>
</dbReference>
<sequence>MSRATARTARVERTLRSVLGPWYGRPAVYAALAVATLLHSCLLLFASPYGTAVGPFALAAGGMCLFAAAVACMAWSDRWAPCAVTAMWSACALLNGFDGRMPLPMSVLAVAAVCAATFRLTGRHPVLGVLLIAPPVYACLVMTAAGAASGGVPRFVLLCVGELASAIAAVALRRNRRLAELRRRERRRALRDRIERTLHDSTANTIVYALSLVGTMRKRDGDGTDARCDATLDDLDAALRRSLAQVRDVIDLIETSESDRGPYVSPPASAGAAADLGDRLRAAAERMREHLRRVGFDVELLFDDADRGGGTVPGERADLVEGLLHELEGNVIKHADPHGPVMMSIAVHADGVAVSLADDAAVLPPSPDASSGERAPVSGGTGLARYGRLIEAAGGTFAVRDENGVWSLNATVPFMP</sequence>
<comment type="catalytic activity">
    <reaction evidence="1">
        <text>ATP + protein L-histidine = ADP + protein N-phospho-L-histidine.</text>
        <dbReference type="EC" id="2.7.13.3"/>
    </reaction>
</comment>
<evidence type="ECO:0000259" key="10">
    <source>
        <dbReference type="Pfam" id="PF07730"/>
    </source>
</evidence>
<reference evidence="11 12" key="1">
    <citation type="submission" date="2020-02" db="EMBL/GenBank/DDBJ databases">
        <title>Characterization of phylogenetic diversity of novel bifidobacterial species isolated in Czech ZOOs.</title>
        <authorList>
            <person name="Lugli G.A."/>
            <person name="Vera N.B."/>
            <person name="Ventura M."/>
        </authorList>
    </citation>
    <scope>NUCLEOTIDE SEQUENCE [LARGE SCALE GENOMIC DNA]</scope>
    <source>
        <strain evidence="11 12">DSM 109958</strain>
    </source>
</reference>
<keyword evidence="9" id="KW-1133">Transmembrane helix</keyword>
<organism evidence="11 12">
    <name type="scientific">Bifidobacterium moraviense</name>
    <dbReference type="NCBI Taxonomy" id="2675323"/>
    <lineage>
        <taxon>Bacteria</taxon>
        <taxon>Bacillati</taxon>
        <taxon>Actinomycetota</taxon>
        <taxon>Actinomycetes</taxon>
        <taxon>Bifidobacteriales</taxon>
        <taxon>Bifidobacteriaceae</taxon>
        <taxon>Bifidobacterium</taxon>
    </lineage>
</organism>
<dbReference type="EC" id="2.7.13.3" evidence="2"/>
<dbReference type="RefSeq" id="WP_169276256.1">
    <property type="nucleotide sequence ID" value="NZ_JAAIIH010000018.1"/>
</dbReference>
<protein>
    <recommendedName>
        <fullName evidence="2">histidine kinase</fullName>
        <ecNumber evidence="2">2.7.13.3</ecNumber>
    </recommendedName>
</protein>
<dbReference type="GO" id="GO:0046983">
    <property type="term" value="F:protein dimerization activity"/>
    <property type="evidence" value="ECO:0007669"/>
    <property type="project" value="InterPro"/>
</dbReference>
<dbReference type="GO" id="GO:0005524">
    <property type="term" value="F:ATP binding"/>
    <property type="evidence" value="ECO:0007669"/>
    <property type="project" value="UniProtKB-KW"/>
</dbReference>